<proteinExistence type="predicted"/>
<name>A0A1G6WZE1_9ACTN</name>
<dbReference type="STRING" id="67344.SAMN05216505_1114"/>
<dbReference type="AlphaFoldDB" id="A0A1G6WZE1"/>
<evidence type="ECO:0000313" key="2">
    <source>
        <dbReference type="Proteomes" id="UP000182100"/>
    </source>
</evidence>
<keyword evidence="2" id="KW-1185">Reference proteome</keyword>
<dbReference type="Proteomes" id="UP000182100">
    <property type="component" value="Unassembled WGS sequence"/>
</dbReference>
<sequence>MPVMPVGSHPTRLTAPLSRREDAVVIPSPCWACGASGGIDWINVNGIGVLVHGRECCPVVVPFDWETGKPLAALAGAVAA</sequence>
<dbReference type="RefSeq" id="WP_139058253.1">
    <property type="nucleotide sequence ID" value="NZ_FMZK01000011.1"/>
</dbReference>
<dbReference type="EMBL" id="FMZK01000011">
    <property type="protein sequence ID" value="SDD71282.1"/>
    <property type="molecule type" value="Genomic_DNA"/>
</dbReference>
<reference evidence="2" key="1">
    <citation type="submission" date="2016-10" db="EMBL/GenBank/DDBJ databases">
        <authorList>
            <person name="Varghese N."/>
            <person name="Submissions S."/>
        </authorList>
    </citation>
    <scope>NUCLEOTIDE SEQUENCE [LARGE SCALE GENOMIC DNA]</scope>
    <source>
        <strain evidence="2">CGMCC 4.3504</strain>
    </source>
</reference>
<protein>
    <submittedName>
        <fullName evidence="1">Uncharacterized protein</fullName>
    </submittedName>
</protein>
<evidence type="ECO:0000313" key="1">
    <source>
        <dbReference type="EMBL" id="SDD71282.1"/>
    </source>
</evidence>
<accession>A0A1G6WZE1</accession>
<gene>
    <name evidence="1" type="ORF">SAMN05216505_1114</name>
</gene>
<organism evidence="1 2">
    <name type="scientific">Streptomyces prasinopilosus</name>
    <dbReference type="NCBI Taxonomy" id="67344"/>
    <lineage>
        <taxon>Bacteria</taxon>
        <taxon>Bacillati</taxon>
        <taxon>Actinomycetota</taxon>
        <taxon>Actinomycetes</taxon>
        <taxon>Kitasatosporales</taxon>
        <taxon>Streptomycetaceae</taxon>
        <taxon>Streptomyces</taxon>
    </lineage>
</organism>